<comment type="similarity">
    <text evidence="2 11">Belongs to the enolase family.</text>
</comment>
<evidence type="ECO:0000256" key="5">
    <source>
        <dbReference type="ARBA" id="ARBA00022525"/>
    </source>
</evidence>
<dbReference type="PIRSF" id="PIRSF001400">
    <property type="entry name" value="Enolase"/>
    <property type="match status" value="1"/>
</dbReference>
<evidence type="ECO:0000256" key="10">
    <source>
        <dbReference type="ARBA" id="ARBA00048951"/>
    </source>
</evidence>
<name>A0ABX2GNK8_9FIRM</name>
<feature type="active site" description="Proton donor" evidence="11">
    <location>
        <position position="214"/>
    </location>
</feature>
<dbReference type="PANTHER" id="PTHR11902:SF1">
    <property type="entry name" value="ENOLASE"/>
    <property type="match status" value="1"/>
</dbReference>
<dbReference type="SMART" id="SM01193">
    <property type="entry name" value="Enolase_N"/>
    <property type="match status" value="1"/>
</dbReference>
<keyword evidence="8 11" id="KW-0324">Glycolysis</keyword>
<dbReference type="InterPro" id="IPR020811">
    <property type="entry name" value="Enolase_N"/>
</dbReference>
<evidence type="ECO:0000259" key="13">
    <source>
        <dbReference type="SMART" id="SM01193"/>
    </source>
</evidence>
<comment type="pathway">
    <text evidence="1 11">Carbohydrate degradation; glycolysis; pyruvate from D-glyceraldehyde 3-phosphate: step 4/5.</text>
</comment>
<dbReference type="RefSeq" id="WP_173743467.1">
    <property type="nucleotide sequence ID" value="NZ_JAAIPF010000018.1"/>
</dbReference>
<sequence length="439" mass="48139">MLRYLPVRRVHARQVLDSRGNPTVEVEVTVGEGVIGINGYTGRAMVPSGASTGKFEAVELRDGEKGNYGGLSVHRAVENVNTRLAEAILGENALNQRFIDHKIIETDGTDNKNSVGANAALGVSMAVARAAAAALRIPLYQYMGGCHTGRMPVPMMNILNGGRHADNTVDMQEFMIMPAGASNMEEAIRMCGEIYQCLKIILKQKKLSTAVGDEGGFAPDLEDSEKVLELIMEAVKKAGYEPGKDIYIAIDAAASELYDKDRNAYVFPGESLMKGKEILRDSEQMIEYYERLLDQFPIVSIEDGLEEDDWEGWKKLTKYLGARVQLVGDDLFVTNIKRLSCGIRQKAANAILVKVNQIGTLSEALDAVEMAQKSGYRVVISHRSGETEDSFIADLAVATGAGQIKTGAPCRSDRNAKYNQLLRIHEELGELEIYENPFV</sequence>
<proteinExistence type="inferred from homology"/>
<dbReference type="PANTHER" id="PTHR11902">
    <property type="entry name" value="ENOLASE"/>
    <property type="match status" value="1"/>
</dbReference>
<evidence type="ECO:0000256" key="8">
    <source>
        <dbReference type="ARBA" id="ARBA00023152"/>
    </source>
</evidence>
<keyword evidence="11" id="KW-0963">Cytoplasm</keyword>
<feature type="domain" description="Enolase N-terminal" evidence="13">
    <location>
        <begin position="7"/>
        <end position="143"/>
    </location>
</feature>
<dbReference type="InterPro" id="IPR020809">
    <property type="entry name" value="Enolase_CS"/>
</dbReference>
<dbReference type="SUPFAM" id="SSF51604">
    <property type="entry name" value="Enolase C-terminal domain-like"/>
    <property type="match status" value="1"/>
</dbReference>
<dbReference type="InterPro" id="IPR000941">
    <property type="entry name" value="Enolase"/>
</dbReference>
<dbReference type="CDD" id="cd03313">
    <property type="entry name" value="enolase"/>
    <property type="match status" value="1"/>
</dbReference>
<dbReference type="Proteomes" id="UP000822152">
    <property type="component" value="Unassembled WGS sequence"/>
</dbReference>
<feature type="binding site" evidence="11">
    <location>
        <position position="329"/>
    </location>
    <ligand>
        <name>Mg(2+)</name>
        <dbReference type="ChEBI" id="CHEBI:18420"/>
    </ligand>
</feature>
<feature type="binding site" evidence="11">
    <location>
        <position position="302"/>
    </location>
    <ligand>
        <name>Mg(2+)</name>
        <dbReference type="ChEBI" id="CHEBI:18420"/>
    </ligand>
</feature>
<dbReference type="SMART" id="SM01192">
    <property type="entry name" value="Enolase_C"/>
    <property type="match status" value="1"/>
</dbReference>
<evidence type="ECO:0000259" key="12">
    <source>
        <dbReference type="SMART" id="SM01192"/>
    </source>
</evidence>
<comment type="function">
    <text evidence="11">Catalyzes the reversible conversion of 2-phosphoglycerate (2-PG) into phosphoenolpyruvate (PEP). It is essential for the degradation of carbohydrates via glycolysis.</text>
</comment>
<feature type="binding site" evidence="11">
    <location>
        <position position="354"/>
    </location>
    <ligand>
        <name>(2R)-2-phosphoglycerate</name>
        <dbReference type="ChEBI" id="CHEBI:58289"/>
    </ligand>
</feature>
<organism evidence="14 15">
    <name type="scientific">Blautia wexlerae</name>
    <dbReference type="NCBI Taxonomy" id="418240"/>
    <lineage>
        <taxon>Bacteria</taxon>
        <taxon>Bacillati</taxon>
        <taxon>Bacillota</taxon>
        <taxon>Clostridia</taxon>
        <taxon>Lachnospirales</taxon>
        <taxon>Lachnospiraceae</taxon>
        <taxon>Blautia</taxon>
    </lineage>
</organism>
<feature type="active site" description="Proton acceptor" evidence="11">
    <location>
        <position position="354"/>
    </location>
</feature>
<dbReference type="EMBL" id="JAAIPF010000018">
    <property type="protein sequence ID" value="NSF73967.1"/>
    <property type="molecule type" value="Genomic_DNA"/>
</dbReference>
<comment type="catalytic activity">
    <reaction evidence="10">
        <text>(2R)-2-phosphoglycerate = phosphoenolpyruvate + H2O</text>
        <dbReference type="Rhea" id="RHEA:10164"/>
        <dbReference type="ChEBI" id="CHEBI:15377"/>
        <dbReference type="ChEBI" id="CHEBI:58289"/>
        <dbReference type="ChEBI" id="CHEBI:58702"/>
        <dbReference type="EC" id="4.2.1.11"/>
    </reaction>
    <physiologicalReaction direction="left-to-right" evidence="10">
        <dbReference type="Rhea" id="RHEA:10165"/>
    </physiologicalReaction>
</comment>
<evidence type="ECO:0000256" key="9">
    <source>
        <dbReference type="ARBA" id="ARBA00023239"/>
    </source>
</evidence>
<dbReference type="HAMAP" id="MF_00318">
    <property type="entry name" value="Enolase"/>
    <property type="match status" value="1"/>
</dbReference>
<feature type="binding site" evidence="11">
    <location>
        <position position="172"/>
    </location>
    <ligand>
        <name>(2R)-2-phosphoglycerate</name>
        <dbReference type="ChEBI" id="CHEBI:58289"/>
    </ligand>
</feature>
<dbReference type="Pfam" id="PF00113">
    <property type="entry name" value="Enolase_C"/>
    <property type="match status" value="1"/>
</dbReference>
<feature type="domain" description="Enolase C-terminal TIM barrel" evidence="12">
    <location>
        <begin position="148"/>
        <end position="437"/>
    </location>
</feature>
<dbReference type="SFLD" id="SFLDF00002">
    <property type="entry name" value="enolase"/>
    <property type="match status" value="1"/>
</dbReference>
<dbReference type="SFLD" id="SFLDS00001">
    <property type="entry name" value="Enolase"/>
    <property type="match status" value="1"/>
</dbReference>
<dbReference type="Gene3D" id="3.20.20.120">
    <property type="entry name" value="Enolase-like C-terminal domain"/>
    <property type="match status" value="1"/>
</dbReference>
<feature type="binding site" evidence="11">
    <location>
        <position position="251"/>
    </location>
    <ligand>
        <name>Mg(2+)</name>
        <dbReference type="ChEBI" id="CHEBI:18420"/>
    </ligand>
</feature>
<reference evidence="14 15" key="1">
    <citation type="journal article" date="2020" name="Cell Host Microbe">
        <title>Functional and Genomic Variation between Human-Derived Isolates of Lachnospiraceae Reveals Inter- and Intra-Species Diversity.</title>
        <authorList>
            <person name="Sorbara M.T."/>
            <person name="Littmann E.R."/>
            <person name="Fontana E."/>
            <person name="Moody T.U."/>
            <person name="Kohout C.E."/>
            <person name="Gjonbalaj M."/>
            <person name="Eaton V."/>
            <person name="Seok R."/>
            <person name="Leiner I.M."/>
            <person name="Pamer E.G."/>
        </authorList>
    </citation>
    <scope>NUCLEOTIDE SEQUENCE [LARGE SCALE GENOMIC DNA]</scope>
    <source>
        <strain evidence="14 15">MSK.20.11</strain>
    </source>
</reference>
<dbReference type="GO" id="GO:0004634">
    <property type="term" value="F:phosphopyruvate hydratase activity"/>
    <property type="evidence" value="ECO:0007669"/>
    <property type="project" value="UniProtKB-EC"/>
</dbReference>
<dbReference type="PROSITE" id="PS00164">
    <property type="entry name" value="ENOLASE"/>
    <property type="match status" value="1"/>
</dbReference>
<comment type="caution">
    <text evidence="14">The sequence shown here is derived from an EMBL/GenBank/DDBJ whole genome shotgun (WGS) entry which is preliminary data.</text>
</comment>
<keyword evidence="7 11" id="KW-0460">Magnesium</keyword>
<feature type="binding site" evidence="11">
    <location>
        <position position="384"/>
    </location>
    <ligand>
        <name>(2R)-2-phosphoglycerate</name>
        <dbReference type="ChEBI" id="CHEBI:58289"/>
    </ligand>
</feature>
<dbReference type="InterPro" id="IPR029017">
    <property type="entry name" value="Enolase-like_N"/>
</dbReference>
<evidence type="ECO:0000256" key="7">
    <source>
        <dbReference type="ARBA" id="ARBA00022842"/>
    </source>
</evidence>
<keyword evidence="6 11" id="KW-0479">Metal-binding</keyword>
<keyword evidence="15" id="KW-1185">Reference proteome</keyword>
<comment type="cofactor">
    <cofactor evidence="11">
        <name>Mg(2+)</name>
        <dbReference type="ChEBI" id="CHEBI:18420"/>
    </cofactor>
    <text evidence="11">Binds a second Mg(2+) ion via substrate during catalysis.</text>
</comment>
<protein>
    <recommendedName>
        <fullName evidence="4 11">Enolase</fullName>
        <ecNumber evidence="3 11">4.2.1.11</ecNumber>
    </recommendedName>
    <alternativeName>
        <fullName evidence="11">2-phospho-D-glycerate hydro-lyase</fullName>
    </alternativeName>
    <alternativeName>
        <fullName evidence="11">2-phosphoglycerate dehydratase</fullName>
    </alternativeName>
</protein>
<evidence type="ECO:0000256" key="3">
    <source>
        <dbReference type="ARBA" id="ARBA00012058"/>
    </source>
</evidence>
<feature type="binding site" evidence="11">
    <location>
        <position position="383"/>
    </location>
    <ligand>
        <name>(2R)-2-phosphoglycerate</name>
        <dbReference type="ChEBI" id="CHEBI:58289"/>
    </ligand>
</feature>
<dbReference type="InterPro" id="IPR036849">
    <property type="entry name" value="Enolase-like_C_sf"/>
</dbReference>
<keyword evidence="9 11" id="KW-0456">Lyase</keyword>
<evidence type="ECO:0000256" key="1">
    <source>
        <dbReference type="ARBA" id="ARBA00005031"/>
    </source>
</evidence>
<dbReference type="InterPro" id="IPR020810">
    <property type="entry name" value="Enolase_C"/>
</dbReference>
<evidence type="ECO:0000256" key="6">
    <source>
        <dbReference type="ARBA" id="ARBA00022723"/>
    </source>
</evidence>
<dbReference type="NCBIfam" id="TIGR01060">
    <property type="entry name" value="eno"/>
    <property type="match status" value="1"/>
</dbReference>
<dbReference type="PRINTS" id="PR00148">
    <property type="entry name" value="ENOLASE"/>
</dbReference>
<evidence type="ECO:0000313" key="15">
    <source>
        <dbReference type="Proteomes" id="UP000822152"/>
    </source>
</evidence>
<dbReference type="SUPFAM" id="SSF54826">
    <property type="entry name" value="Enolase N-terminal domain-like"/>
    <property type="match status" value="1"/>
</dbReference>
<feature type="binding site" evidence="11">
    <location>
        <position position="405"/>
    </location>
    <ligand>
        <name>(2R)-2-phosphoglycerate</name>
        <dbReference type="ChEBI" id="CHEBI:58289"/>
    </ligand>
</feature>
<evidence type="ECO:0000256" key="4">
    <source>
        <dbReference type="ARBA" id="ARBA00017068"/>
    </source>
</evidence>
<evidence type="ECO:0000313" key="14">
    <source>
        <dbReference type="EMBL" id="NSF73967.1"/>
    </source>
</evidence>
<dbReference type="Gene3D" id="3.30.390.10">
    <property type="entry name" value="Enolase-like, N-terminal domain"/>
    <property type="match status" value="1"/>
</dbReference>
<accession>A0ABX2GNK8</accession>
<dbReference type="EC" id="4.2.1.11" evidence="3 11"/>
<dbReference type="Pfam" id="PF03952">
    <property type="entry name" value="Enolase_N"/>
    <property type="match status" value="1"/>
</dbReference>
<evidence type="ECO:0000256" key="2">
    <source>
        <dbReference type="ARBA" id="ARBA00009604"/>
    </source>
</evidence>
<comment type="subcellular location">
    <subcellularLocation>
        <location evidence="11">Cytoplasm</location>
    </subcellularLocation>
    <subcellularLocation>
        <location evidence="11">Secreted</location>
    </subcellularLocation>
    <subcellularLocation>
        <location evidence="11">Cell surface</location>
    </subcellularLocation>
    <text evidence="11">Fractions of enolase are present in both the cytoplasm and on the cell surface.</text>
</comment>
<keyword evidence="5 11" id="KW-0964">Secreted</keyword>
<evidence type="ECO:0000256" key="11">
    <source>
        <dbReference type="HAMAP-Rule" id="MF_00318"/>
    </source>
</evidence>
<dbReference type="SFLD" id="SFLDG00178">
    <property type="entry name" value="enolase"/>
    <property type="match status" value="1"/>
</dbReference>
<gene>
    <name evidence="11 14" type="primary">eno</name>
    <name evidence="14" type="ORF">G4952_09095</name>
</gene>